<evidence type="ECO:0000256" key="1">
    <source>
        <dbReference type="SAM" id="SignalP"/>
    </source>
</evidence>
<reference evidence="2" key="1">
    <citation type="submission" date="2015-01" db="EMBL/GenBank/DDBJ databases">
        <authorList>
            <consortium name="The Broad Institute Genomics Platform"/>
            <person name="Cuomo C."/>
            <person name="Litvintseva A."/>
            <person name="Chen Y."/>
            <person name="Heitman J."/>
            <person name="Sun S."/>
            <person name="Springer D."/>
            <person name="Dromer F."/>
            <person name="Young S."/>
            <person name="Zeng Q."/>
            <person name="Gargeya S."/>
            <person name="Abouelleil A."/>
            <person name="Alvarado L."/>
            <person name="Chapman S.B."/>
            <person name="Gainer-Dewar J."/>
            <person name="Goldberg J."/>
            <person name="Griggs A."/>
            <person name="Gujja S."/>
            <person name="Hansen M."/>
            <person name="Howarth C."/>
            <person name="Imamovic A."/>
            <person name="Larimer J."/>
            <person name="Murphy C."/>
            <person name="Naylor J."/>
            <person name="Pearson M."/>
            <person name="Priest M."/>
            <person name="Roberts A."/>
            <person name="Saif S."/>
            <person name="Shea T."/>
            <person name="Sykes S."/>
            <person name="Wortman J."/>
            <person name="Nusbaum C."/>
            <person name="Birren B."/>
        </authorList>
    </citation>
    <scope>NUCLEOTIDE SEQUENCE</scope>
    <source>
        <strain evidence="2">IND107</strain>
    </source>
</reference>
<keyword evidence="1" id="KW-0732">Signal</keyword>
<sequence length="102" mass="11548">MTSRFTFNLFLALGQSLVRPCRMYKSLGSDPSSEPTVIGCYGNSLLKKYASVSDLKDRMSRVEEWLRQVEGVRYLSNTRSTLVHKMIGLPTKGPKRSYVVVL</sequence>
<dbReference type="Proteomes" id="UP000054399">
    <property type="component" value="Unassembled WGS sequence"/>
</dbReference>
<feature type="chain" id="PRO_5047443444" evidence="1">
    <location>
        <begin position="21"/>
        <end position="102"/>
    </location>
</feature>
<feature type="signal peptide" evidence="1">
    <location>
        <begin position="1"/>
        <end position="20"/>
    </location>
</feature>
<dbReference type="EMBL" id="ATAM02000003">
    <property type="protein sequence ID" value="KAL0252651.1"/>
    <property type="molecule type" value="Genomic_DNA"/>
</dbReference>
<evidence type="ECO:0000313" key="3">
    <source>
        <dbReference type="Proteomes" id="UP000054399"/>
    </source>
</evidence>
<comment type="caution">
    <text evidence="2">The sequence shown here is derived from an EMBL/GenBank/DDBJ whole genome shotgun (WGS) entry which is preliminary data.</text>
</comment>
<organism evidence="2 3">
    <name type="scientific">Cryptococcus tetragattii IND107</name>
    <dbReference type="NCBI Taxonomy" id="1296105"/>
    <lineage>
        <taxon>Eukaryota</taxon>
        <taxon>Fungi</taxon>
        <taxon>Dikarya</taxon>
        <taxon>Basidiomycota</taxon>
        <taxon>Agaricomycotina</taxon>
        <taxon>Tremellomycetes</taxon>
        <taxon>Tremellales</taxon>
        <taxon>Cryptococcaceae</taxon>
        <taxon>Cryptococcus</taxon>
        <taxon>Cryptococcus gattii species complex</taxon>
    </lineage>
</organism>
<accession>A0ABR3BYT0</accession>
<evidence type="ECO:0000313" key="2">
    <source>
        <dbReference type="EMBL" id="KAL0252651.1"/>
    </source>
</evidence>
<protein>
    <submittedName>
        <fullName evidence="2">Uncharacterized protein</fullName>
    </submittedName>
</protein>
<proteinExistence type="predicted"/>
<dbReference type="GeneID" id="91988901"/>
<gene>
    <name evidence="2" type="ORF">I308_102043</name>
</gene>
<name>A0ABR3BYT0_9TREE</name>
<dbReference type="RefSeq" id="XP_066615371.1">
    <property type="nucleotide sequence ID" value="XM_066756594.1"/>
</dbReference>
<keyword evidence="3" id="KW-1185">Reference proteome</keyword>
<reference evidence="2" key="2">
    <citation type="submission" date="2024-01" db="EMBL/GenBank/DDBJ databases">
        <title>Comparative genomics of Cryptococcus and Kwoniella reveals pathogenesis evolution and contrasting modes of karyotype evolution via chromosome fusion or intercentromeric recombination.</title>
        <authorList>
            <person name="Coelho M.A."/>
            <person name="David-Palma M."/>
            <person name="Shea T."/>
            <person name="Bowers K."/>
            <person name="Mcginley-Smith S."/>
            <person name="Mohammad A.W."/>
            <person name="Gnirke A."/>
            <person name="Yurkov A.M."/>
            <person name="Nowrousian M."/>
            <person name="Sun S."/>
            <person name="Cuomo C.A."/>
            <person name="Heitman J."/>
        </authorList>
    </citation>
    <scope>NUCLEOTIDE SEQUENCE</scope>
    <source>
        <strain evidence="2">IND107</strain>
    </source>
</reference>